<sequence>RVRIWSYERPRLVTPLEPGTNWPRTGRAPIELLMSSEMRLICSQRRKESYYREHDTYPT</sequence>
<evidence type="ECO:0000313" key="2">
    <source>
        <dbReference type="Proteomes" id="UP000287651"/>
    </source>
</evidence>
<reference evidence="1 2" key="1">
    <citation type="journal article" date="2014" name="Agronomy (Basel)">
        <title>A Draft Genome Sequence for Ensete ventricosum, the Drought-Tolerant Tree Against Hunger.</title>
        <authorList>
            <person name="Harrison J."/>
            <person name="Moore K.A."/>
            <person name="Paszkiewicz K."/>
            <person name="Jones T."/>
            <person name="Grant M."/>
            <person name="Ambacheew D."/>
            <person name="Muzemil S."/>
            <person name="Studholme D.J."/>
        </authorList>
    </citation>
    <scope>NUCLEOTIDE SEQUENCE [LARGE SCALE GENOMIC DNA]</scope>
</reference>
<gene>
    <name evidence="1" type="ORF">B296_00002830</name>
</gene>
<dbReference type="Proteomes" id="UP000287651">
    <property type="component" value="Unassembled WGS sequence"/>
</dbReference>
<protein>
    <submittedName>
        <fullName evidence="1">Uncharacterized protein</fullName>
    </submittedName>
</protein>
<proteinExistence type="predicted"/>
<comment type="caution">
    <text evidence="1">The sequence shown here is derived from an EMBL/GenBank/DDBJ whole genome shotgun (WGS) entry which is preliminary data.</text>
</comment>
<name>A0A427A4J4_ENSVE</name>
<organism evidence="1 2">
    <name type="scientific">Ensete ventricosum</name>
    <name type="common">Abyssinian banana</name>
    <name type="synonym">Musa ensete</name>
    <dbReference type="NCBI Taxonomy" id="4639"/>
    <lineage>
        <taxon>Eukaryota</taxon>
        <taxon>Viridiplantae</taxon>
        <taxon>Streptophyta</taxon>
        <taxon>Embryophyta</taxon>
        <taxon>Tracheophyta</taxon>
        <taxon>Spermatophyta</taxon>
        <taxon>Magnoliopsida</taxon>
        <taxon>Liliopsida</taxon>
        <taxon>Zingiberales</taxon>
        <taxon>Musaceae</taxon>
        <taxon>Ensete</taxon>
    </lineage>
</organism>
<dbReference type="AlphaFoldDB" id="A0A427A4J4"/>
<accession>A0A427A4J4</accession>
<evidence type="ECO:0000313" key="1">
    <source>
        <dbReference type="EMBL" id="RRT71152.1"/>
    </source>
</evidence>
<dbReference type="EMBL" id="AMZH03003788">
    <property type="protein sequence ID" value="RRT71152.1"/>
    <property type="molecule type" value="Genomic_DNA"/>
</dbReference>
<feature type="non-terminal residue" evidence="1">
    <location>
        <position position="1"/>
    </location>
</feature>